<dbReference type="Pfam" id="PF01582">
    <property type="entry name" value="TIR"/>
    <property type="match status" value="2"/>
</dbReference>
<keyword evidence="1" id="KW-0520">NAD</keyword>
<dbReference type="Gene3D" id="3.40.50.10140">
    <property type="entry name" value="Toll/interleukin-1 receptor homology (TIR) domain"/>
    <property type="match status" value="2"/>
</dbReference>
<organism evidence="3 4">
    <name type="scientific">Brassica carinata</name>
    <name type="common">Ethiopian mustard</name>
    <name type="synonym">Abyssinian cabbage</name>
    <dbReference type="NCBI Taxonomy" id="52824"/>
    <lineage>
        <taxon>Eukaryota</taxon>
        <taxon>Viridiplantae</taxon>
        <taxon>Streptophyta</taxon>
        <taxon>Embryophyta</taxon>
        <taxon>Tracheophyta</taxon>
        <taxon>Spermatophyta</taxon>
        <taxon>Magnoliopsida</taxon>
        <taxon>eudicotyledons</taxon>
        <taxon>Gunneridae</taxon>
        <taxon>Pentapetalae</taxon>
        <taxon>rosids</taxon>
        <taxon>malvids</taxon>
        <taxon>Brassicales</taxon>
        <taxon>Brassicaceae</taxon>
        <taxon>Brassiceae</taxon>
        <taxon>Brassica</taxon>
    </lineage>
</organism>
<dbReference type="SMART" id="SM00255">
    <property type="entry name" value="TIR"/>
    <property type="match status" value="2"/>
</dbReference>
<name>A0A8X7P5Y8_BRACI</name>
<keyword evidence="4" id="KW-1185">Reference proteome</keyword>
<dbReference type="SUPFAM" id="SSF52200">
    <property type="entry name" value="Toll/Interleukin receptor TIR domain"/>
    <property type="match status" value="2"/>
</dbReference>
<dbReference type="PROSITE" id="PS50104">
    <property type="entry name" value="TIR"/>
    <property type="match status" value="2"/>
</dbReference>
<protein>
    <recommendedName>
        <fullName evidence="2">TIR domain-containing protein</fullName>
    </recommendedName>
</protein>
<dbReference type="PANTHER" id="PTHR32009">
    <property type="entry name" value="TMV RESISTANCE PROTEIN N-LIKE"/>
    <property type="match status" value="1"/>
</dbReference>
<evidence type="ECO:0000259" key="2">
    <source>
        <dbReference type="PROSITE" id="PS50104"/>
    </source>
</evidence>
<dbReference type="PANTHER" id="PTHR32009:SF45">
    <property type="entry name" value="DISEASE RESISTANCE PROTEIN (TIR-NBS-LRR CLASS) FAMILY"/>
    <property type="match status" value="1"/>
</dbReference>
<dbReference type="AlphaFoldDB" id="A0A8X7P5Y8"/>
<reference evidence="3 4" key="1">
    <citation type="submission" date="2020-02" db="EMBL/GenBank/DDBJ databases">
        <authorList>
            <person name="Ma Q."/>
            <person name="Huang Y."/>
            <person name="Song X."/>
            <person name="Pei D."/>
        </authorList>
    </citation>
    <scope>NUCLEOTIDE SEQUENCE [LARGE SCALE GENOMIC DNA]</scope>
    <source>
        <strain evidence="3">Sxm20200214</strain>
        <tissue evidence="3">Leaf</tissue>
    </source>
</reference>
<evidence type="ECO:0000256" key="1">
    <source>
        <dbReference type="ARBA" id="ARBA00023027"/>
    </source>
</evidence>
<gene>
    <name evidence="3" type="ORF">Bca52824_094234</name>
</gene>
<comment type="caution">
    <text evidence="3">The sequence shown here is derived from an EMBL/GenBank/DDBJ whole genome shotgun (WGS) entry which is preliminary data.</text>
</comment>
<feature type="domain" description="TIR" evidence="2">
    <location>
        <begin position="1"/>
        <end position="102"/>
    </location>
</feature>
<dbReference type="InterPro" id="IPR035897">
    <property type="entry name" value="Toll_tir_struct_dom_sf"/>
</dbReference>
<dbReference type="GO" id="GO:0007165">
    <property type="term" value="P:signal transduction"/>
    <property type="evidence" value="ECO:0007669"/>
    <property type="project" value="InterPro"/>
</dbReference>
<evidence type="ECO:0000313" key="3">
    <source>
        <dbReference type="EMBL" id="KAG2243924.1"/>
    </source>
</evidence>
<dbReference type="Proteomes" id="UP000886595">
    <property type="component" value="Unassembled WGS sequence"/>
</dbReference>
<sequence length="602" mass="67580">MDECETLGSPITILFERIRESGTALIFFSDEYPESCWCLDELVVIKKQMELGSLVPFPVFYNVRAHNVKSQTGSFGNTLLRTEDLVRKKVDQGIYKSILETEALIWERRQALVSIGGRIGFSHKHTTDDDFLNKLVVKVKELVDKVSSPGNDLTIIEKPLVPPREAVTSLSHALIDDAVSLSTDHLVILDLNSLKNPVLAQQLTETGQAGSTLLVLLGSLKDNCSEGSAFKPLLFPKKSLKFTGNKPVVSSQEIQDQSYSLQVQVTNVVAVSESNDNFQNRLGEDKRSHDAMTCYSFLCTVMKGLAMMISPPSRTVFISFGEKHLDKTLLSFLKSGLESNQIIVYAEDETKERLTESKVAIVVFSAKYPESQQCLDELVEIKKLMEAGEIIPFPIFYDLKAESVQKVTGWFRLRLLKREEEVRENVNRGNEKSTLDTEARISGWRQALLSISSRPGLAYQHSSDAVFVNDVINKVKDLFANRQTQKNLLNKITDHLVVENTLMHRQETTAIATAKSLNNDLFYSLSSFLQALNLELTDLESFKKMSNGLASMSLKGHTNLVFLNLNSLENLVQFQNSDTFRFLQKGFALHHSSVSRFEDFSG</sequence>
<accession>A0A8X7P5Y8</accession>
<feature type="domain" description="TIR" evidence="2">
    <location>
        <begin position="287"/>
        <end position="479"/>
    </location>
</feature>
<dbReference type="InterPro" id="IPR000157">
    <property type="entry name" value="TIR_dom"/>
</dbReference>
<evidence type="ECO:0000313" key="4">
    <source>
        <dbReference type="Proteomes" id="UP000886595"/>
    </source>
</evidence>
<proteinExistence type="predicted"/>
<dbReference type="OrthoDB" id="1097463at2759"/>
<dbReference type="EMBL" id="JAAMPC010000130">
    <property type="protein sequence ID" value="KAG2243924.1"/>
    <property type="molecule type" value="Genomic_DNA"/>
</dbReference>